<feature type="non-terminal residue" evidence="1">
    <location>
        <position position="70"/>
    </location>
</feature>
<sequence length="70" mass="8159">MSNIRVVYPVNNLISLYRASKPASDSLRVQACLPYRTQYWMSNSLQQYPYRLPSKYHLHHSTSSSSCIHL</sequence>
<evidence type="ECO:0000313" key="1">
    <source>
        <dbReference type="EMBL" id="CEK86702.1"/>
    </source>
</evidence>
<name>A0A0B7B1D9_9EUPU</name>
<gene>
    <name evidence="1" type="primary">ORF155276</name>
</gene>
<proteinExistence type="predicted"/>
<reference evidence="1" key="1">
    <citation type="submission" date="2014-12" db="EMBL/GenBank/DDBJ databases">
        <title>Insight into the proteome of Arion vulgaris.</title>
        <authorList>
            <person name="Aradska J."/>
            <person name="Bulat T."/>
            <person name="Smidak R."/>
            <person name="Sarate P."/>
            <person name="Gangsoo J."/>
            <person name="Sialana F."/>
            <person name="Bilban M."/>
            <person name="Lubec G."/>
        </authorList>
    </citation>
    <scope>NUCLEOTIDE SEQUENCE</scope>
    <source>
        <tissue evidence="1">Skin</tissue>
    </source>
</reference>
<dbReference type="AlphaFoldDB" id="A0A0B7B1D9"/>
<accession>A0A0B7B1D9</accession>
<dbReference type="EMBL" id="HACG01039837">
    <property type="protein sequence ID" value="CEK86702.1"/>
    <property type="molecule type" value="Transcribed_RNA"/>
</dbReference>
<protein>
    <submittedName>
        <fullName evidence="1">Uncharacterized protein</fullName>
    </submittedName>
</protein>
<organism evidence="1">
    <name type="scientific">Arion vulgaris</name>
    <dbReference type="NCBI Taxonomy" id="1028688"/>
    <lineage>
        <taxon>Eukaryota</taxon>
        <taxon>Metazoa</taxon>
        <taxon>Spiralia</taxon>
        <taxon>Lophotrochozoa</taxon>
        <taxon>Mollusca</taxon>
        <taxon>Gastropoda</taxon>
        <taxon>Heterobranchia</taxon>
        <taxon>Euthyneura</taxon>
        <taxon>Panpulmonata</taxon>
        <taxon>Eupulmonata</taxon>
        <taxon>Stylommatophora</taxon>
        <taxon>Helicina</taxon>
        <taxon>Arionoidea</taxon>
        <taxon>Arionidae</taxon>
        <taxon>Arion</taxon>
    </lineage>
</organism>